<feature type="non-terminal residue" evidence="4">
    <location>
        <position position="262"/>
    </location>
</feature>
<evidence type="ECO:0000256" key="2">
    <source>
        <dbReference type="ARBA" id="ARBA00022803"/>
    </source>
</evidence>
<dbReference type="SUPFAM" id="SSF48452">
    <property type="entry name" value="TPR-like"/>
    <property type="match status" value="1"/>
</dbReference>
<name>A0A0N1I190_LEPSE</name>
<comment type="caution">
    <text evidence="4">The sequence shown here is derived from an EMBL/GenBank/DDBJ whole genome shotgun (WGS) entry which is preliminary data.</text>
</comment>
<dbReference type="SMART" id="SM00028">
    <property type="entry name" value="TPR"/>
    <property type="match status" value="3"/>
</dbReference>
<feature type="region of interest" description="Disordered" evidence="3">
    <location>
        <begin position="42"/>
        <end position="91"/>
    </location>
</feature>
<reference evidence="4 5" key="1">
    <citation type="journal article" date="2015" name="PLoS Pathog.">
        <title>Leptomonas seymouri: Adaptations to the Dixenous Life Cycle Analyzed by Genome Sequencing, Transcriptome Profiling and Co-infection with Leishmania donovani.</title>
        <authorList>
            <person name="Kraeva N."/>
            <person name="Butenko A."/>
            <person name="Hlavacova J."/>
            <person name="Kostygov A."/>
            <person name="Myskova J."/>
            <person name="Grybchuk D."/>
            <person name="Lestinova T."/>
            <person name="Votypka J."/>
            <person name="Volf P."/>
            <person name="Opperdoes F."/>
            <person name="Flegontov P."/>
            <person name="Lukes J."/>
            <person name="Yurchenko V."/>
        </authorList>
    </citation>
    <scope>NUCLEOTIDE SEQUENCE [LARGE SCALE GENOMIC DNA]</scope>
    <source>
        <strain evidence="4 5">ATCC 30220</strain>
    </source>
</reference>
<dbReference type="OrthoDB" id="533763at2759"/>
<proteinExistence type="predicted"/>
<evidence type="ECO:0000256" key="3">
    <source>
        <dbReference type="SAM" id="MobiDB-lite"/>
    </source>
</evidence>
<dbReference type="OMA" id="NATIREC"/>
<gene>
    <name evidence="4" type="ORF">ABL78_2124</name>
</gene>
<dbReference type="VEuPathDB" id="TriTrypDB:Lsey_0041_0050"/>
<keyword evidence="5" id="KW-1185">Reference proteome</keyword>
<keyword evidence="1" id="KW-0677">Repeat</keyword>
<evidence type="ECO:0000313" key="4">
    <source>
        <dbReference type="EMBL" id="KPI88745.1"/>
    </source>
</evidence>
<dbReference type="EMBL" id="LJSK01000041">
    <property type="protein sequence ID" value="KPI88745.1"/>
    <property type="molecule type" value="Genomic_DNA"/>
</dbReference>
<sequence length="262" mass="29528">MSTYSEEDVVAMNHVLEALEAHPEDIHKEGLAKLKRWATHAGAVFTPPPAAKEEEEEEEEEENASEPDEERWTLDDDEPTEIPAKADEPSEAEVEAAMSAKGEATELYSEGKREEAVAKMSEALAHNPGNAMYWGLRALYYFESSRPCAALHDARKALALNPQNVRALRVRGTINRHLGRWEEAMKDLSDAQAIDYDDKTNETLKYVQTRVTQRHKRELARQEAKMEAARKRQEELRRQRQAEEAAAAEEESHGFGGMPGGM</sequence>
<dbReference type="Proteomes" id="UP000038009">
    <property type="component" value="Unassembled WGS sequence"/>
</dbReference>
<feature type="compositionally biased region" description="Basic and acidic residues" evidence="3">
    <location>
        <begin position="226"/>
        <end position="243"/>
    </location>
</feature>
<dbReference type="GO" id="GO:0030544">
    <property type="term" value="F:Hsp70 protein binding"/>
    <property type="evidence" value="ECO:0007669"/>
    <property type="project" value="TreeGrafter"/>
</dbReference>
<feature type="compositionally biased region" description="Acidic residues" evidence="3">
    <location>
        <begin position="53"/>
        <end position="80"/>
    </location>
</feature>
<keyword evidence="2" id="KW-0802">TPR repeat</keyword>
<dbReference type="Gene3D" id="1.25.40.10">
    <property type="entry name" value="Tetratricopeptide repeat domain"/>
    <property type="match status" value="1"/>
</dbReference>
<dbReference type="PANTHER" id="PTHR45883:SF2">
    <property type="entry name" value="HSC70-INTERACTING PROTEIN"/>
    <property type="match status" value="1"/>
</dbReference>
<dbReference type="InterPro" id="IPR019734">
    <property type="entry name" value="TPR_rpt"/>
</dbReference>
<evidence type="ECO:0000256" key="1">
    <source>
        <dbReference type="ARBA" id="ARBA00022737"/>
    </source>
</evidence>
<protein>
    <submittedName>
        <fullName evidence="4">Uncharacterized protein</fullName>
    </submittedName>
</protein>
<feature type="region of interest" description="Disordered" evidence="3">
    <location>
        <begin position="226"/>
        <end position="262"/>
    </location>
</feature>
<accession>A0A0N1I190</accession>
<dbReference type="Pfam" id="PF13432">
    <property type="entry name" value="TPR_16"/>
    <property type="match status" value="1"/>
</dbReference>
<dbReference type="FunFam" id="1.25.40.10:FF:002618">
    <property type="entry name" value="Hsc70-interacting protein (Hip), putative"/>
    <property type="match status" value="1"/>
</dbReference>
<dbReference type="AlphaFoldDB" id="A0A0N1I190"/>
<dbReference type="InterPro" id="IPR011990">
    <property type="entry name" value="TPR-like_helical_dom_sf"/>
</dbReference>
<organism evidence="4 5">
    <name type="scientific">Leptomonas seymouri</name>
    <dbReference type="NCBI Taxonomy" id="5684"/>
    <lineage>
        <taxon>Eukaryota</taxon>
        <taxon>Discoba</taxon>
        <taxon>Euglenozoa</taxon>
        <taxon>Kinetoplastea</taxon>
        <taxon>Metakinetoplastina</taxon>
        <taxon>Trypanosomatida</taxon>
        <taxon>Trypanosomatidae</taxon>
        <taxon>Leishmaniinae</taxon>
        <taxon>Leptomonas</taxon>
    </lineage>
</organism>
<evidence type="ECO:0000313" key="5">
    <source>
        <dbReference type="Proteomes" id="UP000038009"/>
    </source>
</evidence>
<dbReference type="PANTHER" id="PTHR45883">
    <property type="entry name" value="HSC70-INTERACTING PROTEIN"/>
    <property type="match status" value="1"/>
</dbReference>